<sequence length="37" mass="4088">MSELVIRKIMGFRLSKKRIIEVALAVLLALIFGAVMG</sequence>
<proteinExistence type="predicted"/>
<evidence type="ECO:0000313" key="2">
    <source>
        <dbReference type="EMBL" id="DAF92857.1"/>
    </source>
</evidence>
<keyword evidence="1" id="KW-0472">Membrane</keyword>
<evidence type="ECO:0000256" key="1">
    <source>
        <dbReference type="SAM" id="Phobius"/>
    </source>
</evidence>
<accession>A0A8S5UEF5</accession>
<organism evidence="2">
    <name type="scientific">Myoviridae sp. ctDvB7</name>
    <dbReference type="NCBI Taxonomy" id="2825057"/>
    <lineage>
        <taxon>Viruses</taxon>
        <taxon>Duplodnaviria</taxon>
        <taxon>Heunggongvirae</taxon>
        <taxon>Uroviricota</taxon>
        <taxon>Caudoviricetes</taxon>
    </lineage>
</organism>
<dbReference type="EMBL" id="BK016075">
    <property type="protein sequence ID" value="DAF92857.1"/>
    <property type="molecule type" value="Genomic_DNA"/>
</dbReference>
<protein>
    <submittedName>
        <fullName evidence="2">Uncharacterized protein</fullName>
    </submittedName>
</protein>
<feature type="transmembrane region" description="Helical" evidence="1">
    <location>
        <begin position="20"/>
        <end position="36"/>
    </location>
</feature>
<keyword evidence="1" id="KW-1133">Transmembrane helix</keyword>
<name>A0A8S5UEF5_9CAUD</name>
<keyword evidence="1" id="KW-0812">Transmembrane</keyword>
<reference evidence="2" key="1">
    <citation type="journal article" date="2021" name="Proc. Natl. Acad. Sci. U.S.A.">
        <title>A Catalog of Tens of Thousands of Viruses from Human Metagenomes Reveals Hidden Associations with Chronic Diseases.</title>
        <authorList>
            <person name="Tisza M.J."/>
            <person name="Buck C.B."/>
        </authorList>
    </citation>
    <scope>NUCLEOTIDE SEQUENCE</scope>
    <source>
        <strain evidence="2">CtDvB7</strain>
    </source>
</reference>